<gene>
    <name evidence="1" type="ORF">DY000_02014874</name>
</gene>
<evidence type="ECO:0000313" key="1">
    <source>
        <dbReference type="EMBL" id="KAF3568751.1"/>
    </source>
</evidence>
<comment type="caution">
    <text evidence="1">The sequence shown here is derived from an EMBL/GenBank/DDBJ whole genome shotgun (WGS) entry which is preliminary data.</text>
</comment>
<evidence type="ECO:0000313" key="2">
    <source>
        <dbReference type="Proteomes" id="UP000266723"/>
    </source>
</evidence>
<name>A0ABQ7D8E0_BRACR</name>
<protein>
    <submittedName>
        <fullName evidence="1">Uncharacterized protein</fullName>
    </submittedName>
</protein>
<dbReference type="EMBL" id="QGKV02000759">
    <property type="protein sequence ID" value="KAF3568751.1"/>
    <property type="molecule type" value="Genomic_DNA"/>
</dbReference>
<reference evidence="1 2" key="1">
    <citation type="journal article" date="2020" name="BMC Genomics">
        <title>Intraspecific diversification of the crop wild relative Brassica cretica Lam. using demographic model selection.</title>
        <authorList>
            <person name="Kioukis A."/>
            <person name="Michalopoulou V.A."/>
            <person name="Briers L."/>
            <person name="Pirintsos S."/>
            <person name="Studholme D.J."/>
            <person name="Pavlidis P."/>
            <person name="Sarris P.F."/>
        </authorList>
    </citation>
    <scope>NUCLEOTIDE SEQUENCE [LARGE SCALE GENOMIC DNA]</scope>
    <source>
        <strain evidence="2">cv. PFS-1207/04</strain>
    </source>
</reference>
<organism evidence="1 2">
    <name type="scientific">Brassica cretica</name>
    <name type="common">Mustard</name>
    <dbReference type="NCBI Taxonomy" id="69181"/>
    <lineage>
        <taxon>Eukaryota</taxon>
        <taxon>Viridiplantae</taxon>
        <taxon>Streptophyta</taxon>
        <taxon>Embryophyta</taxon>
        <taxon>Tracheophyta</taxon>
        <taxon>Spermatophyta</taxon>
        <taxon>Magnoliopsida</taxon>
        <taxon>eudicotyledons</taxon>
        <taxon>Gunneridae</taxon>
        <taxon>Pentapetalae</taxon>
        <taxon>rosids</taxon>
        <taxon>malvids</taxon>
        <taxon>Brassicales</taxon>
        <taxon>Brassicaceae</taxon>
        <taxon>Brassiceae</taxon>
        <taxon>Brassica</taxon>
    </lineage>
</organism>
<sequence length="154" mass="17272">MPCGRRMIRYRLQWSQNLSIGVNLFSTATSFRSSEISVFLADLSGDESLPDEVWVKFVRLVAEGSNPHGTERLKHVGVKPKSSEGLCVTKSSRQDLSVEECVISLCGLFVPPFAVDGEEHWVVEIDRLTLLSHTRPWVRGRGIVAWRRHVVLAG</sequence>
<keyword evidence="2" id="KW-1185">Reference proteome</keyword>
<accession>A0ABQ7D8E0</accession>
<dbReference type="Proteomes" id="UP000266723">
    <property type="component" value="Unassembled WGS sequence"/>
</dbReference>
<proteinExistence type="predicted"/>